<dbReference type="WBParaSite" id="TCNE_0001179501-mRNA-1">
    <property type="protein sequence ID" value="TCNE_0001179501-mRNA-1"/>
    <property type="gene ID" value="TCNE_0001179501"/>
</dbReference>
<reference evidence="1 2" key="2">
    <citation type="submission" date="2018-11" db="EMBL/GenBank/DDBJ databases">
        <authorList>
            <consortium name="Pathogen Informatics"/>
        </authorList>
    </citation>
    <scope>NUCLEOTIDE SEQUENCE [LARGE SCALE GENOMIC DNA]</scope>
</reference>
<gene>
    <name evidence="1" type="ORF">TCNE_LOCUS11795</name>
</gene>
<proteinExistence type="predicted"/>
<evidence type="ECO:0000313" key="3">
    <source>
        <dbReference type="WBParaSite" id="TCNE_0001179501-mRNA-1"/>
    </source>
</evidence>
<dbReference type="EMBL" id="UYWY01020991">
    <property type="protein sequence ID" value="VDM43116.1"/>
    <property type="molecule type" value="Genomic_DNA"/>
</dbReference>
<keyword evidence="2" id="KW-1185">Reference proteome</keyword>
<organism evidence="2 3">
    <name type="scientific">Toxocara canis</name>
    <name type="common">Canine roundworm</name>
    <dbReference type="NCBI Taxonomy" id="6265"/>
    <lineage>
        <taxon>Eukaryota</taxon>
        <taxon>Metazoa</taxon>
        <taxon>Ecdysozoa</taxon>
        <taxon>Nematoda</taxon>
        <taxon>Chromadorea</taxon>
        <taxon>Rhabditida</taxon>
        <taxon>Spirurina</taxon>
        <taxon>Ascaridomorpha</taxon>
        <taxon>Ascaridoidea</taxon>
        <taxon>Toxocaridae</taxon>
        <taxon>Toxocara</taxon>
    </lineage>
</organism>
<accession>A0A183UTH5</accession>
<sequence length="87" mass="9908">MIKLSRLQGIRDGCIGGGMDKFVWLTKSVRVCVLPSLHFLGYRNTRRLTGFLSSRRSKTFIAQTLCRTQAGTGKLVTYRIDYTYQIS</sequence>
<evidence type="ECO:0000313" key="2">
    <source>
        <dbReference type="Proteomes" id="UP000050794"/>
    </source>
</evidence>
<protein>
    <submittedName>
        <fullName evidence="1 3">Uncharacterized protein</fullName>
    </submittedName>
</protein>
<dbReference type="AlphaFoldDB" id="A0A183UTH5"/>
<dbReference type="Proteomes" id="UP000050794">
    <property type="component" value="Unassembled WGS sequence"/>
</dbReference>
<reference evidence="3" key="1">
    <citation type="submission" date="2016-06" db="UniProtKB">
        <authorList>
            <consortium name="WormBaseParasite"/>
        </authorList>
    </citation>
    <scope>IDENTIFICATION</scope>
</reference>
<name>A0A183UTH5_TOXCA</name>
<evidence type="ECO:0000313" key="1">
    <source>
        <dbReference type="EMBL" id="VDM43116.1"/>
    </source>
</evidence>